<dbReference type="EMBL" id="KR029584">
    <property type="protein sequence ID" value="AKH46537.1"/>
    <property type="molecule type" value="Genomic_DNA"/>
</dbReference>
<evidence type="ECO:0000313" key="1">
    <source>
        <dbReference type="EMBL" id="AKH46537.1"/>
    </source>
</evidence>
<protein>
    <recommendedName>
        <fullName evidence="2">Holin</fullName>
    </recommendedName>
</protein>
<accession>A0A0F7L4T9</accession>
<evidence type="ECO:0008006" key="2">
    <source>
        <dbReference type="Google" id="ProtNLM"/>
    </source>
</evidence>
<reference evidence="1" key="1">
    <citation type="journal article" date="2015" name="Front. Microbiol.">
        <title>Combining genomic sequencing methods to explore viral diversity and reveal potential virus-host interactions.</title>
        <authorList>
            <person name="Chow C.E."/>
            <person name="Winget D.M."/>
            <person name="White R.A.III."/>
            <person name="Hallam S.J."/>
            <person name="Suttle C.A."/>
        </authorList>
    </citation>
    <scope>NUCLEOTIDE SEQUENCE</scope>
    <source>
        <strain evidence="1">Anoxic3_9</strain>
    </source>
</reference>
<name>A0A0F7L4T9_9VIRU</name>
<sequence length="60" mass="6517">MQGDIMIDFLTDPKTLAIASIVVAAASEIIGMNPKWKSNSIVHIILVIAQRLVGQKKEKA</sequence>
<proteinExistence type="predicted"/>
<reference evidence="1" key="2">
    <citation type="submission" date="2015-03" db="EMBL/GenBank/DDBJ databases">
        <authorList>
            <person name="Chow C.-E.T."/>
            <person name="Winget D.M."/>
            <person name="White R.A.III."/>
            <person name="Hallam S.J."/>
            <person name="Suttle C.A."/>
        </authorList>
    </citation>
    <scope>NUCLEOTIDE SEQUENCE</scope>
    <source>
        <strain evidence="1">Anoxic3_9</strain>
    </source>
</reference>
<organism evidence="1">
    <name type="scientific">uncultured marine virus</name>
    <dbReference type="NCBI Taxonomy" id="186617"/>
    <lineage>
        <taxon>Viruses</taxon>
        <taxon>environmental samples</taxon>
    </lineage>
</organism>